<gene>
    <name evidence="4" type="ORF">AALO_G00013440</name>
</gene>
<dbReference type="EMBL" id="JADWDJ010000001">
    <property type="protein sequence ID" value="KAG5286312.1"/>
    <property type="molecule type" value="Genomic_DNA"/>
</dbReference>
<proteinExistence type="predicted"/>
<dbReference type="InterPro" id="IPR053087">
    <property type="entry name" value="TMEM154-like"/>
</dbReference>
<keyword evidence="2" id="KW-0472">Membrane</keyword>
<comment type="caution">
    <text evidence="4">The sequence shown here is derived from an EMBL/GenBank/DDBJ whole genome shotgun (WGS) entry which is preliminary data.</text>
</comment>
<dbReference type="PANTHER" id="PTHR36526">
    <property type="entry name" value="TRANSMEMBRANE PROTEIN 154"/>
    <property type="match status" value="1"/>
</dbReference>
<name>A0AAV6HLJ4_9TELE</name>
<reference evidence="4 5" key="1">
    <citation type="submission" date="2020-10" db="EMBL/GenBank/DDBJ databases">
        <title>Chromosome-scale genome assembly of the Allis shad, Alosa alosa.</title>
        <authorList>
            <person name="Margot Z."/>
            <person name="Christophe K."/>
            <person name="Cabau C."/>
            <person name="Louis A."/>
            <person name="Berthelot C."/>
            <person name="Parey E."/>
            <person name="Roest Crollius H."/>
            <person name="Montfort J."/>
            <person name="Robinson-Rechavi M."/>
            <person name="Bucao C."/>
            <person name="Bouchez O."/>
            <person name="Gislard M."/>
            <person name="Lluch J."/>
            <person name="Milhes M."/>
            <person name="Lampietro C."/>
            <person name="Lopez Roques C."/>
            <person name="Donnadieu C."/>
            <person name="Braasch I."/>
            <person name="Desvignes T."/>
            <person name="Postlethwait J."/>
            <person name="Bobe J."/>
            <person name="Guiguen Y."/>
        </authorList>
    </citation>
    <scope>NUCLEOTIDE SEQUENCE [LARGE SCALE GENOMIC DNA]</scope>
    <source>
        <strain evidence="4">M-15738</strain>
        <tissue evidence="4">Blood</tissue>
    </source>
</reference>
<feature type="transmembrane region" description="Helical" evidence="2">
    <location>
        <begin position="92"/>
        <end position="113"/>
    </location>
</feature>
<evidence type="ECO:0000313" key="5">
    <source>
        <dbReference type="Proteomes" id="UP000823561"/>
    </source>
</evidence>
<organism evidence="4 5">
    <name type="scientific">Alosa alosa</name>
    <name type="common">allis shad</name>
    <dbReference type="NCBI Taxonomy" id="278164"/>
    <lineage>
        <taxon>Eukaryota</taxon>
        <taxon>Metazoa</taxon>
        <taxon>Chordata</taxon>
        <taxon>Craniata</taxon>
        <taxon>Vertebrata</taxon>
        <taxon>Euteleostomi</taxon>
        <taxon>Actinopterygii</taxon>
        <taxon>Neopterygii</taxon>
        <taxon>Teleostei</taxon>
        <taxon>Clupei</taxon>
        <taxon>Clupeiformes</taxon>
        <taxon>Clupeoidei</taxon>
        <taxon>Clupeidae</taxon>
        <taxon>Alosa</taxon>
    </lineage>
</organism>
<evidence type="ECO:0000313" key="4">
    <source>
        <dbReference type="EMBL" id="KAG5286312.1"/>
    </source>
</evidence>
<dbReference type="Proteomes" id="UP000823561">
    <property type="component" value="Chromosome 1"/>
</dbReference>
<feature type="compositionally biased region" description="Polar residues" evidence="1">
    <location>
        <begin position="39"/>
        <end position="51"/>
    </location>
</feature>
<sequence length="179" mass="19424">MAPAQILLFLALTASLTERVHCEEEDHENAEDPTEASAIETSAQTEPSPSVETLEDDETPGSGLSPEYGLSEDRVNEPPTEMPSTEDLSPTIIIIPLVAVLVIISMVVAAVMISRRLRRKSAGSEPVQQDEYLDACEGEKVPMPMFEDDVPSVLELEMEDLEKWMVKDGGGSNLNSGPV</sequence>
<keyword evidence="5" id="KW-1185">Reference proteome</keyword>
<dbReference type="Pfam" id="PF15102">
    <property type="entry name" value="TMEM154"/>
    <property type="match status" value="1"/>
</dbReference>
<dbReference type="AlphaFoldDB" id="A0AAV6HLJ4"/>
<accession>A0AAV6HLJ4</accession>
<keyword evidence="2" id="KW-1133">Transmembrane helix</keyword>
<feature type="signal peptide" evidence="3">
    <location>
        <begin position="1"/>
        <end position="22"/>
    </location>
</feature>
<evidence type="ECO:0000256" key="3">
    <source>
        <dbReference type="SAM" id="SignalP"/>
    </source>
</evidence>
<feature type="region of interest" description="Disordered" evidence="1">
    <location>
        <begin position="21"/>
        <end position="86"/>
    </location>
</feature>
<dbReference type="PANTHER" id="PTHR36526:SF1">
    <property type="entry name" value="TRANSMEMBRANE PROTEIN 154"/>
    <property type="match status" value="1"/>
</dbReference>
<evidence type="ECO:0008006" key="6">
    <source>
        <dbReference type="Google" id="ProtNLM"/>
    </source>
</evidence>
<evidence type="ECO:0000256" key="1">
    <source>
        <dbReference type="SAM" id="MobiDB-lite"/>
    </source>
</evidence>
<keyword evidence="3" id="KW-0732">Signal</keyword>
<evidence type="ECO:0000256" key="2">
    <source>
        <dbReference type="SAM" id="Phobius"/>
    </source>
</evidence>
<protein>
    <recommendedName>
        <fullName evidence="6">Transmembrane protein 154</fullName>
    </recommendedName>
</protein>
<feature type="chain" id="PRO_5043450862" description="Transmembrane protein 154" evidence="3">
    <location>
        <begin position="23"/>
        <end position="179"/>
    </location>
</feature>
<keyword evidence="2" id="KW-0812">Transmembrane</keyword>
<dbReference type="InterPro" id="IPR028064">
    <property type="entry name" value="TMEM154"/>
</dbReference>
<feature type="compositionally biased region" description="Acidic residues" evidence="1">
    <location>
        <begin position="25"/>
        <end position="34"/>
    </location>
</feature>